<evidence type="ECO:0000256" key="1">
    <source>
        <dbReference type="SAM" id="MobiDB-lite"/>
    </source>
</evidence>
<gene>
    <name evidence="2" type="ORF">HK097_006782</name>
</gene>
<dbReference type="Proteomes" id="UP001212841">
    <property type="component" value="Unassembled WGS sequence"/>
</dbReference>
<feature type="region of interest" description="Disordered" evidence="1">
    <location>
        <begin position="293"/>
        <end position="318"/>
    </location>
</feature>
<feature type="compositionally biased region" description="Basic and acidic residues" evidence="1">
    <location>
        <begin position="301"/>
        <end position="312"/>
    </location>
</feature>
<organism evidence="2 3">
    <name type="scientific">Rhizophlyctis rosea</name>
    <dbReference type="NCBI Taxonomy" id="64517"/>
    <lineage>
        <taxon>Eukaryota</taxon>
        <taxon>Fungi</taxon>
        <taxon>Fungi incertae sedis</taxon>
        <taxon>Chytridiomycota</taxon>
        <taxon>Chytridiomycota incertae sedis</taxon>
        <taxon>Chytridiomycetes</taxon>
        <taxon>Rhizophlyctidales</taxon>
        <taxon>Rhizophlyctidaceae</taxon>
        <taxon>Rhizophlyctis</taxon>
    </lineage>
</organism>
<reference evidence="2" key="1">
    <citation type="submission" date="2020-05" db="EMBL/GenBank/DDBJ databases">
        <title>Phylogenomic resolution of chytrid fungi.</title>
        <authorList>
            <person name="Stajich J.E."/>
            <person name="Amses K."/>
            <person name="Simmons R."/>
            <person name="Seto K."/>
            <person name="Myers J."/>
            <person name="Bonds A."/>
            <person name="Quandt C.A."/>
            <person name="Barry K."/>
            <person name="Liu P."/>
            <person name="Grigoriev I."/>
            <person name="Longcore J.E."/>
            <person name="James T.Y."/>
        </authorList>
    </citation>
    <scope>NUCLEOTIDE SEQUENCE</scope>
    <source>
        <strain evidence="2">JEL0318</strain>
    </source>
</reference>
<feature type="compositionally biased region" description="Low complexity" evidence="1">
    <location>
        <begin position="34"/>
        <end position="49"/>
    </location>
</feature>
<dbReference type="PANTHER" id="PTHR21678">
    <property type="entry name" value="GROWTH INHIBITION AND DIFFERENTIATION RELATED PROTEIN 88"/>
    <property type="match status" value="1"/>
</dbReference>
<dbReference type="EMBL" id="JADGJD010000032">
    <property type="protein sequence ID" value="KAJ3056463.1"/>
    <property type="molecule type" value="Genomic_DNA"/>
</dbReference>
<feature type="compositionally biased region" description="Polar residues" evidence="1">
    <location>
        <begin position="50"/>
        <end position="68"/>
    </location>
</feature>
<protein>
    <submittedName>
        <fullName evidence="2">Uncharacterized protein</fullName>
    </submittedName>
</protein>
<dbReference type="InterPro" id="IPR039884">
    <property type="entry name" value="R3HC1/R3HCL"/>
</dbReference>
<feature type="region of interest" description="Disordered" evidence="1">
    <location>
        <begin position="1"/>
        <end position="218"/>
    </location>
</feature>
<dbReference type="AlphaFoldDB" id="A0AAD5SIZ4"/>
<keyword evidence="3" id="KW-1185">Reference proteome</keyword>
<accession>A0AAD5SIZ4</accession>
<feature type="compositionally biased region" description="Low complexity" evidence="1">
    <location>
        <begin position="113"/>
        <end position="130"/>
    </location>
</feature>
<feature type="compositionally biased region" description="Acidic residues" evidence="1">
    <location>
        <begin position="172"/>
        <end position="191"/>
    </location>
</feature>
<evidence type="ECO:0000313" key="3">
    <source>
        <dbReference type="Proteomes" id="UP001212841"/>
    </source>
</evidence>
<feature type="region of interest" description="Disordered" evidence="1">
    <location>
        <begin position="331"/>
        <end position="374"/>
    </location>
</feature>
<evidence type="ECO:0000313" key="2">
    <source>
        <dbReference type="EMBL" id="KAJ3056463.1"/>
    </source>
</evidence>
<comment type="caution">
    <text evidence="2">The sequence shown here is derived from an EMBL/GenBank/DDBJ whole genome shotgun (WGS) entry which is preliminary data.</text>
</comment>
<name>A0AAD5SIZ4_9FUNG</name>
<feature type="compositionally biased region" description="Basic and acidic residues" evidence="1">
    <location>
        <begin position="342"/>
        <end position="367"/>
    </location>
</feature>
<dbReference type="PANTHER" id="PTHR21678:SF0">
    <property type="entry name" value="C3H1-TYPE DOMAIN-CONTAINING PROTEIN"/>
    <property type="match status" value="1"/>
</dbReference>
<sequence length="374" mass="40957">MSPDSDANAVKKSPPKPPRNQGVYVPRARRLANEAKSNAEAAESSPSSADTLVQQSNGSPAQGKQQIPNGEGENKRRGRGSFLAPDLSKPKPDAPRVPRQPPARVYPKPKPLRASSPPDDSSNRPSSPSAWDVERCPSETQRSKPAPPAESQEDDDQIETIVVKLAHADVNGGDDDGLEEWERDGVDEVVLQEEPSKPAPSPHPRRTITKEEVQALDAPTGPTKVLEVYDFPAVFKTHDLQQIFADYEDVQGNYCKVGVCEQLGSSDGEGMSVQEGDMVDMEVEHEAFVQVRPFTGPIPDSGRRSVSPDRARPVTSDMVARRLVAGALGVRTKRKTEEEEAAEKAKLQEEKDRRNAEKQQKIRKEQELAAAWAD</sequence>
<proteinExistence type="predicted"/>